<dbReference type="InterPro" id="IPR011010">
    <property type="entry name" value="DNA_brk_join_enz"/>
</dbReference>
<keyword evidence="1" id="KW-0233">DNA recombination</keyword>
<comment type="caution">
    <text evidence="2">The sequence shown here is derived from an EMBL/GenBank/DDBJ whole genome shotgun (WGS) entry which is preliminary data.</text>
</comment>
<sequence length="333" mass="36836">MDLIANYEPRKITAHRWAVVSGFVRATVAESYTDDDSLVAVRNATGLLARLAEWVHIVHGHPLDATHVLDHELIEMFVAHELSDLSQRTRGRSRSILLRMARTSNPVWNGPAEGPQYGYRGPLAPYTDAELALCRDWAFGQPTAHRRHACSLVLALGLGAGLRAGEMGTLRVRDVFDDGDDGIIVRPSGYRGAGPRDVPVLARWEDTLRAEIAGLGPDDRVFLPGRPTDSTSAVHNLLKETTPVAGFRPDTRRMRTTWIVGHIYAEIPATALAEAAGLSSLRHFERWTNNVPGRTALEVRQWLRRRPDGTTAARPQNDDVVRQAGRPHLTVVE</sequence>
<gene>
    <name evidence="2" type="ORF">HF852_06925</name>
</gene>
<dbReference type="AlphaFoldDB" id="A0A7X9XTB1"/>
<dbReference type="Gene3D" id="1.10.443.10">
    <property type="entry name" value="Intergrase catalytic core"/>
    <property type="match status" value="1"/>
</dbReference>
<evidence type="ECO:0000256" key="1">
    <source>
        <dbReference type="ARBA" id="ARBA00023172"/>
    </source>
</evidence>
<protein>
    <submittedName>
        <fullName evidence="2">Site-specific integrase</fullName>
    </submittedName>
</protein>
<evidence type="ECO:0000313" key="2">
    <source>
        <dbReference type="EMBL" id="NMF09333.1"/>
    </source>
</evidence>
<accession>A0A7X9XTB1</accession>
<dbReference type="InterPro" id="IPR013762">
    <property type="entry name" value="Integrase-like_cat_sf"/>
</dbReference>
<dbReference type="GO" id="GO:0006310">
    <property type="term" value="P:DNA recombination"/>
    <property type="evidence" value="ECO:0007669"/>
    <property type="project" value="UniProtKB-KW"/>
</dbReference>
<dbReference type="CDD" id="cd00397">
    <property type="entry name" value="DNA_BRE_C"/>
    <property type="match status" value="1"/>
</dbReference>
<name>A0A7X9XTB1_9CORY</name>
<reference evidence="2 3" key="1">
    <citation type="submission" date="2020-04" db="EMBL/GenBank/DDBJ databases">
        <authorList>
            <person name="Hitch T.C.A."/>
            <person name="Wylensek D."/>
            <person name="Clavel T."/>
        </authorList>
    </citation>
    <scope>NUCLEOTIDE SEQUENCE [LARGE SCALE GENOMIC DNA]</scope>
    <source>
        <strain evidence="2 3">BL-383-APC-2I</strain>
    </source>
</reference>
<evidence type="ECO:0000313" key="3">
    <source>
        <dbReference type="Proteomes" id="UP000589552"/>
    </source>
</evidence>
<dbReference type="GO" id="GO:0015074">
    <property type="term" value="P:DNA integration"/>
    <property type="evidence" value="ECO:0007669"/>
    <property type="project" value="InterPro"/>
</dbReference>
<dbReference type="RefSeq" id="WP_168937771.1">
    <property type="nucleotide sequence ID" value="NZ_JABAGA010000003.1"/>
</dbReference>
<proteinExistence type="predicted"/>
<dbReference type="GO" id="GO:0003677">
    <property type="term" value="F:DNA binding"/>
    <property type="evidence" value="ECO:0007669"/>
    <property type="project" value="InterPro"/>
</dbReference>
<dbReference type="Proteomes" id="UP000589552">
    <property type="component" value="Unassembled WGS sequence"/>
</dbReference>
<organism evidence="2 3">
    <name type="scientific">Corynebacterium xerosis</name>
    <dbReference type="NCBI Taxonomy" id="1725"/>
    <lineage>
        <taxon>Bacteria</taxon>
        <taxon>Bacillati</taxon>
        <taxon>Actinomycetota</taxon>
        <taxon>Actinomycetes</taxon>
        <taxon>Mycobacteriales</taxon>
        <taxon>Corynebacteriaceae</taxon>
        <taxon>Corynebacterium</taxon>
    </lineage>
</organism>
<dbReference type="EMBL" id="JABAGA010000003">
    <property type="protein sequence ID" value="NMF09333.1"/>
    <property type="molecule type" value="Genomic_DNA"/>
</dbReference>
<dbReference type="SUPFAM" id="SSF56349">
    <property type="entry name" value="DNA breaking-rejoining enzymes"/>
    <property type="match status" value="1"/>
</dbReference>